<dbReference type="InterPro" id="IPR049050">
    <property type="entry name" value="nSTAND3"/>
</dbReference>
<dbReference type="Gene3D" id="3.40.50.300">
    <property type="entry name" value="P-loop containing nucleotide triphosphate hydrolases"/>
    <property type="match status" value="1"/>
</dbReference>
<dbReference type="Pfam" id="PF20720">
    <property type="entry name" value="nSTAND3"/>
    <property type="match status" value="1"/>
</dbReference>
<dbReference type="PROSITE" id="PS50088">
    <property type="entry name" value="ANK_REPEAT"/>
    <property type="match status" value="4"/>
</dbReference>
<keyword evidence="1" id="KW-0677">Repeat</keyword>
<evidence type="ECO:0000313" key="7">
    <source>
        <dbReference type="Proteomes" id="UP000596742"/>
    </source>
</evidence>
<dbReference type="InterPro" id="IPR036770">
    <property type="entry name" value="Ankyrin_rpt-contain_sf"/>
</dbReference>
<gene>
    <name evidence="6" type="ORF">MGAL_10B038480</name>
</gene>
<dbReference type="OrthoDB" id="6118959at2759"/>
<feature type="domain" description="Novel STAND NTPase 3" evidence="5">
    <location>
        <begin position="107"/>
        <end position="225"/>
    </location>
</feature>
<evidence type="ECO:0000256" key="1">
    <source>
        <dbReference type="ARBA" id="ARBA00022737"/>
    </source>
</evidence>
<organism evidence="6 7">
    <name type="scientific">Mytilus galloprovincialis</name>
    <name type="common">Mediterranean mussel</name>
    <dbReference type="NCBI Taxonomy" id="29158"/>
    <lineage>
        <taxon>Eukaryota</taxon>
        <taxon>Metazoa</taxon>
        <taxon>Spiralia</taxon>
        <taxon>Lophotrochozoa</taxon>
        <taxon>Mollusca</taxon>
        <taxon>Bivalvia</taxon>
        <taxon>Autobranchia</taxon>
        <taxon>Pteriomorphia</taxon>
        <taxon>Mytilida</taxon>
        <taxon>Mytiloidea</taxon>
        <taxon>Mytilidae</taxon>
        <taxon>Mytilinae</taxon>
        <taxon>Mytilus</taxon>
    </lineage>
</organism>
<dbReference type="PANTHER" id="PTHR24198:SF165">
    <property type="entry name" value="ANKYRIN REPEAT-CONTAINING PROTEIN-RELATED"/>
    <property type="match status" value="1"/>
</dbReference>
<dbReference type="Pfam" id="PF12796">
    <property type="entry name" value="Ank_2"/>
    <property type="match status" value="2"/>
</dbReference>
<dbReference type="InterPro" id="IPR027417">
    <property type="entry name" value="P-loop_NTPase"/>
</dbReference>
<feature type="repeat" description="ANK" evidence="3">
    <location>
        <begin position="765"/>
        <end position="799"/>
    </location>
</feature>
<feature type="compositionally biased region" description="Low complexity" evidence="4">
    <location>
        <begin position="1486"/>
        <end position="1498"/>
    </location>
</feature>
<dbReference type="Proteomes" id="UP000596742">
    <property type="component" value="Unassembled WGS sequence"/>
</dbReference>
<evidence type="ECO:0000256" key="4">
    <source>
        <dbReference type="SAM" id="MobiDB-lite"/>
    </source>
</evidence>
<dbReference type="PANTHER" id="PTHR24198">
    <property type="entry name" value="ANKYRIN REPEAT AND PROTEIN KINASE DOMAIN-CONTAINING PROTEIN"/>
    <property type="match status" value="1"/>
</dbReference>
<sequence length="1617" mass="183613">MVDSNDDNQECPLQSGRLSRFSVLPNIPTCQQSTKYDEDIKTEVITENKDQYSDRPDISTRCNPFEVLPNIGQKLPNSAHSSLGYYKVEFPEHSFIDDTFDDSFSVVMTSTIQYMKQLLQENDTIILVGVPGSGKTTLGKQMLQCLANEFASVPVHSVTQLVQKVKFDENQFFFFDDAFGKDMPNFDKTLWKTLSCTWKEKADKKKMDSKSSKLILSTRNECLPHNIPFASILVDMSKNNVFGYDDRKQLLSYTNIINKKEIDNIIHRFDDETSNGIGFPLCSSLYTSTFFSLDATEFFNNPLKFLLNSYQNLISESEMADCISEVLVLNGGTFKSDADSDANTKTLIDNITTNQDVLTFSKSVMKPFLNVTNEKIIQFVHPILLTAAEIHIYNNDQRKGLKYMSIGTISKYINIPSKLQKKTLFSILQVNYLSCNNLCLLADRMLSAIFQGNIRTVCSHPLWKKQTFINDFQNALQEKSHNDKDEMIQILYNFFLIVDDIFCDGVLFWSAHYGNTNFCDMLLKLFGRCRKHEDLSLNILSRALIGACLNSKSLILVLQLVKYGADISYCEACFKFDSPSIKFQVLGNGYHFCPLQAVVQSGNLQSFKYLLKKGATIRHSAWIQWELLCKLAEVSYILASSFDFVLALEETFSKGKNIDNATTRQPDNKSIYLNFIAMLKDIQDPSDINDIFFTFIHHSFISPAFCEVFSSFGLDITYCDRKQRNAINVLLRKYKADPQCIPLNEVSCLQILLKIGIDPNNAAVDGTFPICLAIGEKSINIEVIQMLLQAGANVDNRTLDGITPLHLCIKSNMSLEEKLSLMSLLLEYGAKRNITDLRKRTYSQLVFEQQLIHSSVLMKVSNWPMQDCLCSRLSETEKIRIIKELVNEDIDVNIMDRQNQTPLLLSACKLNNLFLTKAILSLGGDANILYEGNYSIIQKLLLSRHANVEDIFKILIKTVENVYHLNEEGDTALLTALKCKKNRFREIKILLNITLIDLTNLETKNKNQQSVLHLATASDTLTDTEACDICKTYISICGRINDRDIFGKTALEYASLCSKQRTKSICLLLKHTDTIEIGSTFLLNLIQNKHMSDEVTTVLFNAKYYEFIVQEDENIVHKLASICPVTVNQIILPFRHLCESGVDVDLPDSNGNTPLIKSCTSTITVRLAMELIKRGADVNLQNEKGNTALHECILSSAPDTVLNLICNLFMNNNFNFSIRNSDGLSVFHLLVENRFTERSESFNTILKATTDINLTDSKGNTVLHKIIMLGEKDTIVSESIKKVLGKSDAVDTEIKGSAGTTILNTACSYTKSSRFSTILVILNHGADINSKDKFGNTPLYNVIKFLKGHDIVTVFERFIRVLALLSLGCDLEGTRTDTPVQLSQTCQYRDVSDILTNYDAKNMEHVIGLLNEIVQKLLYRYRKRLYEAKLPCCRHLSKNIIDIISEAYSRICHLRFDAEDNLELGSDFVDIDKSVVFISPTQSVDVSSSLNDQSSTSTKGVPHHSSHLDDNVSTQCKTVDADGSDDEYDDDDQYTVSTDKYYSDNDYNYDDFDVDDDDYYDDYDYNDDNDDDDVDDDYYYGYHDDDNDDRYDHDDEDYDRYNHDDEDDEDERSLQQV</sequence>
<dbReference type="Gene3D" id="1.25.40.20">
    <property type="entry name" value="Ankyrin repeat-containing domain"/>
    <property type="match status" value="4"/>
</dbReference>
<dbReference type="SMART" id="SM00248">
    <property type="entry name" value="ANK"/>
    <property type="match status" value="14"/>
</dbReference>
<evidence type="ECO:0000259" key="5">
    <source>
        <dbReference type="Pfam" id="PF20720"/>
    </source>
</evidence>
<feature type="compositionally biased region" description="Acidic residues" evidence="4">
    <location>
        <begin position="1522"/>
        <end position="1533"/>
    </location>
</feature>
<feature type="region of interest" description="Disordered" evidence="4">
    <location>
        <begin position="1486"/>
        <end position="1617"/>
    </location>
</feature>
<feature type="repeat" description="ANK" evidence="3">
    <location>
        <begin position="800"/>
        <end position="837"/>
    </location>
</feature>
<dbReference type="InterPro" id="IPR002110">
    <property type="entry name" value="Ankyrin_rpt"/>
</dbReference>
<accession>A0A8B6H574</accession>
<name>A0A8B6H574_MYTGA</name>
<protein>
    <recommendedName>
        <fullName evidence="5">Novel STAND NTPase 3 domain-containing protein</fullName>
    </recommendedName>
</protein>
<feature type="compositionally biased region" description="Acidic residues" evidence="4">
    <location>
        <begin position="1547"/>
        <end position="1578"/>
    </location>
</feature>
<dbReference type="PROSITE" id="PS50297">
    <property type="entry name" value="ANK_REP_REGION"/>
    <property type="match status" value="1"/>
</dbReference>
<feature type="compositionally biased region" description="Acidic residues" evidence="4">
    <location>
        <begin position="1585"/>
        <end position="1611"/>
    </location>
</feature>
<dbReference type="EMBL" id="UYJE01009486">
    <property type="protein sequence ID" value="VDI73930.1"/>
    <property type="molecule type" value="Genomic_DNA"/>
</dbReference>
<evidence type="ECO:0000256" key="2">
    <source>
        <dbReference type="ARBA" id="ARBA00023043"/>
    </source>
</evidence>
<dbReference type="SUPFAM" id="SSF48403">
    <property type="entry name" value="Ankyrin repeat"/>
    <property type="match status" value="3"/>
</dbReference>
<feature type="repeat" description="ANK" evidence="3">
    <location>
        <begin position="1298"/>
        <end position="1333"/>
    </location>
</feature>
<proteinExistence type="predicted"/>
<evidence type="ECO:0000313" key="6">
    <source>
        <dbReference type="EMBL" id="VDI73930.1"/>
    </source>
</evidence>
<dbReference type="SUPFAM" id="SSF52540">
    <property type="entry name" value="P-loop containing nucleoside triphosphate hydrolases"/>
    <property type="match status" value="1"/>
</dbReference>
<reference evidence="6" key="1">
    <citation type="submission" date="2018-11" db="EMBL/GenBank/DDBJ databases">
        <authorList>
            <person name="Alioto T."/>
            <person name="Alioto T."/>
        </authorList>
    </citation>
    <scope>NUCLEOTIDE SEQUENCE</scope>
</reference>
<feature type="repeat" description="ANK" evidence="3">
    <location>
        <begin position="1150"/>
        <end position="1183"/>
    </location>
</feature>
<keyword evidence="2 3" id="KW-0040">ANK repeat</keyword>
<evidence type="ECO:0000256" key="3">
    <source>
        <dbReference type="PROSITE-ProRule" id="PRU00023"/>
    </source>
</evidence>
<keyword evidence="7" id="KW-1185">Reference proteome</keyword>
<comment type="caution">
    <text evidence="6">The sequence shown here is derived from an EMBL/GenBank/DDBJ whole genome shotgun (WGS) entry which is preliminary data.</text>
</comment>